<dbReference type="OMA" id="APMSELW"/>
<evidence type="ECO:0000256" key="4">
    <source>
        <dbReference type="ARBA" id="ARBA00022692"/>
    </source>
</evidence>
<dbReference type="HOGENOM" id="CLU_008455_11_6_1"/>
<evidence type="ECO:0000313" key="11">
    <source>
        <dbReference type="EMBL" id="EON61467.1"/>
    </source>
</evidence>
<feature type="transmembrane region" description="Helical" evidence="9">
    <location>
        <begin position="440"/>
        <end position="463"/>
    </location>
</feature>
<evidence type="ECO:0000256" key="5">
    <source>
        <dbReference type="ARBA" id="ARBA00022989"/>
    </source>
</evidence>
<feature type="transmembrane region" description="Helical" evidence="9">
    <location>
        <begin position="223"/>
        <end position="245"/>
    </location>
</feature>
<dbReference type="PROSITE" id="PS50850">
    <property type="entry name" value="MFS"/>
    <property type="match status" value="1"/>
</dbReference>
<protein>
    <recommendedName>
        <fullName evidence="10">Major facilitator superfamily (MFS) profile domain-containing protein</fullName>
    </recommendedName>
</protein>
<keyword evidence="4 9" id="KW-0812">Transmembrane</keyword>
<comment type="similarity">
    <text evidence="7">Belongs to the major facilitator superfamily. DHA1 family. Polyamines/proton antiporter (TC 2.A.1.2.16) subfamily.</text>
</comment>
<dbReference type="AlphaFoldDB" id="R7YHT5"/>
<dbReference type="OrthoDB" id="446368at2759"/>
<keyword evidence="3" id="KW-1003">Cell membrane</keyword>
<feature type="transmembrane region" description="Helical" evidence="9">
    <location>
        <begin position="475"/>
        <end position="495"/>
    </location>
</feature>
<evidence type="ECO:0000256" key="8">
    <source>
        <dbReference type="SAM" id="MobiDB-lite"/>
    </source>
</evidence>
<feature type="transmembrane region" description="Helical" evidence="9">
    <location>
        <begin position="380"/>
        <end position="401"/>
    </location>
</feature>
<feature type="compositionally biased region" description="Basic residues" evidence="8">
    <location>
        <begin position="603"/>
        <end position="617"/>
    </location>
</feature>
<evidence type="ECO:0000313" key="12">
    <source>
        <dbReference type="Proteomes" id="UP000016924"/>
    </source>
</evidence>
<dbReference type="InterPro" id="IPR036259">
    <property type="entry name" value="MFS_trans_sf"/>
</dbReference>
<evidence type="ECO:0000256" key="6">
    <source>
        <dbReference type="ARBA" id="ARBA00023136"/>
    </source>
</evidence>
<dbReference type="GO" id="GO:0022857">
    <property type="term" value="F:transmembrane transporter activity"/>
    <property type="evidence" value="ECO:0007669"/>
    <property type="project" value="InterPro"/>
</dbReference>
<feature type="compositionally biased region" description="Basic and acidic residues" evidence="8">
    <location>
        <begin position="585"/>
        <end position="601"/>
    </location>
</feature>
<sequence length="617" mass="68026">MEKKDGADAEAGRTTPIPYWKIVADQKVVTPEIVNWPYKGSGTEDDPYLVEWIDNDPRNPMLFSTATKLLIALTVAFETLCVSFGSSTFSGGIGGLIQEFGVSQEIAILGLSLFVLGFALGPLIFAPMSELYGRQITYLITFGAFTAFNAGTAGAKNIESVIILRFFAGSFGSSPLTNGGGVIADMYAAKQRGLMMAIFAAAPFTGPALGPIVGGFLGQYRGWRWINGMVAIFAGFMWIFAVLFVPETYAPVLLRQRATKLSQMTGKVYISKSDADRGKVTPGEALKTSLTRPWILLFREPIVLILSIYTAIIYGTLYMLFGAFPIVYQQERGWSAGIGGLAFLGVLLGMIIALLYVIFVDNKYYQRAVEQSGGYAPPEARLPPTIIGGIALPVGLFWFAWTNYASIHWMVSIAAGVPFGFGMVLVFLGTTNYLIDSYTIFAASVLAASSVIRSTFGAAFPLFTRQMYESLGIHWASTIPAFLALVCAPFPFLFYKYGAPIRMKCKYAAQADAFMKSLRPQTDIEEEEVTSDHEGEAEKEAEKETEEIDSEEERPRFERIKTGRSVRSVRSERGREDGWNDNPYDIDRVHTRESFRSESRPRAASRARSLRRTASRT</sequence>
<evidence type="ECO:0000256" key="1">
    <source>
        <dbReference type="ARBA" id="ARBA00004651"/>
    </source>
</evidence>
<feature type="transmembrane region" description="Helical" evidence="9">
    <location>
        <begin position="196"/>
        <end position="217"/>
    </location>
</feature>
<evidence type="ECO:0000256" key="2">
    <source>
        <dbReference type="ARBA" id="ARBA00022448"/>
    </source>
</evidence>
<dbReference type="STRING" id="1168221.R7YHT5"/>
<evidence type="ECO:0000256" key="9">
    <source>
        <dbReference type="SAM" id="Phobius"/>
    </source>
</evidence>
<dbReference type="GeneID" id="19897993"/>
<gene>
    <name evidence="11" type="ORF">W97_00682</name>
</gene>
<accession>R7YHT5</accession>
<keyword evidence="12" id="KW-1185">Reference proteome</keyword>
<keyword evidence="5 9" id="KW-1133">Transmembrane helix</keyword>
<proteinExistence type="inferred from homology"/>
<name>R7YHT5_CONA1</name>
<keyword evidence="6 9" id="KW-0472">Membrane</keyword>
<dbReference type="RefSeq" id="XP_007776784.1">
    <property type="nucleotide sequence ID" value="XM_007778594.1"/>
</dbReference>
<reference evidence="12" key="1">
    <citation type="submission" date="2012-06" db="EMBL/GenBank/DDBJ databases">
        <title>The genome sequence of Coniosporium apollinis CBS 100218.</title>
        <authorList>
            <consortium name="The Broad Institute Genome Sequencing Platform"/>
            <person name="Cuomo C."/>
            <person name="Gorbushina A."/>
            <person name="Noack S."/>
            <person name="Walker B."/>
            <person name="Young S.K."/>
            <person name="Zeng Q."/>
            <person name="Gargeya S."/>
            <person name="Fitzgerald M."/>
            <person name="Haas B."/>
            <person name="Abouelleil A."/>
            <person name="Alvarado L."/>
            <person name="Arachchi H.M."/>
            <person name="Berlin A.M."/>
            <person name="Chapman S.B."/>
            <person name="Goldberg J."/>
            <person name="Griggs A."/>
            <person name="Gujja S."/>
            <person name="Hansen M."/>
            <person name="Howarth C."/>
            <person name="Imamovic A."/>
            <person name="Larimer J."/>
            <person name="McCowan C."/>
            <person name="Montmayeur A."/>
            <person name="Murphy C."/>
            <person name="Neiman D."/>
            <person name="Pearson M."/>
            <person name="Priest M."/>
            <person name="Roberts A."/>
            <person name="Saif S."/>
            <person name="Shea T."/>
            <person name="Sisk P."/>
            <person name="Sykes S."/>
            <person name="Wortman J."/>
            <person name="Nusbaum C."/>
            <person name="Birren B."/>
        </authorList>
    </citation>
    <scope>NUCLEOTIDE SEQUENCE [LARGE SCALE GENOMIC DNA]</scope>
    <source>
        <strain evidence="12">CBS 100218</strain>
    </source>
</reference>
<dbReference type="CDD" id="cd17323">
    <property type="entry name" value="MFS_Tpo1_MDR_like"/>
    <property type="match status" value="1"/>
</dbReference>
<feature type="compositionally biased region" description="Basic and acidic residues" evidence="8">
    <location>
        <begin position="569"/>
        <end position="578"/>
    </location>
</feature>
<comment type="subcellular location">
    <subcellularLocation>
        <location evidence="1">Cell membrane</location>
        <topology evidence="1">Multi-pass membrane protein</topology>
    </subcellularLocation>
</comment>
<dbReference type="FunFam" id="1.20.1250.20:FF:000266">
    <property type="entry name" value="MFS multidrug transporter, putative"/>
    <property type="match status" value="1"/>
</dbReference>
<evidence type="ECO:0000256" key="3">
    <source>
        <dbReference type="ARBA" id="ARBA00022475"/>
    </source>
</evidence>
<dbReference type="Proteomes" id="UP000016924">
    <property type="component" value="Unassembled WGS sequence"/>
</dbReference>
<dbReference type="PANTHER" id="PTHR23502">
    <property type="entry name" value="MAJOR FACILITATOR SUPERFAMILY"/>
    <property type="match status" value="1"/>
</dbReference>
<feature type="region of interest" description="Disordered" evidence="8">
    <location>
        <begin position="520"/>
        <end position="617"/>
    </location>
</feature>
<dbReference type="EMBL" id="JH767555">
    <property type="protein sequence ID" value="EON61467.1"/>
    <property type="molecule type" value="Genomic_DNA"/>
</dbReference>
<dbReference type="Pfam" id="PF07690">
    <property type="entry name" value="MFS_1"/>
    <property type="match status" value="1"/>
</dbReference>
<organism evidence="11 12">
    <name type="scientific">Coniosporium apollinis (strain CBS 100218)</name>
    <name type="common">Rock-inhabiting black yeast</name>
    <dbReference type="NCBI Taxonomy" id="1168221"/>
    <lineage>
        <taxon>Eukaryota</taxon>
        <taxon>Fungi</taxon>
        <taxon>Dikarya</taxon>
        <taxon>Ascomycota</taxon>
        <taxon>Pezizomycotina</taxon>
        <taxon>Dothideomycetes</taxon>
        <taxon>Dothideomycetes incertae sedis</taxon>
        <taxon>Coniosporium</taxon>
    </lineage>
</organism>
<feature type="transmembrane region" description="Helical" evidence="9">
    <location>
        <begin position="334"/>
        <end position="359"/>
    </location>
</feature>
<feature type="transmembrane region" description="Helical" evidence="9">
    <location>
        <begin position="302"/>
        <end position="328"/>
    </location>
</feature>
<dbReference type="InterPro" id="IPR011701">
    <property type="entry name" value="MFS"/>
</dbReference>
<evidence type="ECO:0000259" key="10">
    <source>
        <dbReference type="PROSITE" id="PS50850"/>
    </source>
</evidence>
<dbReference type="GO" id="GO:0005886">
    <property type="term" value="C:plasma membrane"/>
    <property type="evidence" value="ECO:0007669"/>
    <property type="project" value="UniProtKB-SubCell"/>
</dbReference>
<feature type="transmembrane region" description="Helical" evidence="9">
    <location>
        <begin position="106"/>
        <end position="125"/>
    </location>
</feature>
<dbReference type="eggNOG" id="KOG0255">
    <property type="taxonomic scope" value="Eukaryota"/>
</dbReference>
<dbReference type="InterPro" id="IPR020846">
    <property type="entry name" value="MFS_dom"/>
</dbReference>
<evidence type="ECO:0000256" key="7">
    <source>
        <dbReference type="ARBA" id="ARBA00038459"/>
    </source>
</evidence>
<feature type="transmembrane region" description="Helical" evidence="9">
    <location>
        <begin position="407"/>
        <end position="428"/>
    </location>
</feature>
<feature type="compositionally biased region" description="Basic and acidic residues" evidence="8">
    <location>
        <begin position="530"/>
        <end position="542"/>
    </location>
</feature>
<dbReference type="PANTHER" id="PTHR23502:SF186">
    <property type="entry name" value="MAJOR FACILITATOR SUPERFAMILY (MFS) PROFILE DOMAIN-CONTAINING PROTEIN"/>
    <property type="match status" value="1"/>
</dbReference>
<dbReference type="Gene3D" id="1.20.1250.20">
    <property type="entry name" value="MFS general substrate transporter like domains"/>
    <property type="match status" value="1"/>
</dbReference>
<feature type="compositionally biased region" description="Acidic residues" evidence="8">
    <location>
        <begin position="543"/>
        <end position="552"/>
    </location>
</feature>
<feature type="transmembrane region" description="Helical" evidence="9">
    <location>
        <begin position="69"/>
        <end position="86"/>
    </location>
</feature>
<feature type="domain" description="Major facilitator superfamily (MFS) profile" evidence="10">
    <location>
        <begin position="71"/>
        <end position="499"/>
    </location>
</feature>
<dbReference type="SUPFAM" id="SSF103473">
    <property type="entry name" value="MFS general substrate transporter"/>
    <property type="match status" value="1"/>
</dbReference>
<keyword evidence="2" id="KW-0813">Transport</keyword>